<organism evidence="1 2">
    <name type="scientific">Ensete ventricosum</name>
    <name type="common">Abyssinian banana</name>
    <name type="synonym">Musa ensete</name>
    <dbReference type="NCBI Taxonomy" id="4639"/>
    <lineage>
        <taxon>Eukaryota</taxon>
        <taxon>Viridiplantae</taxon>
        <taxon>Streptophyta</taxon>
        <taxon>Embryophyta</taxon>
        <taxon>Tracheophyta</taxon>
        <taxon>Spermatophyta</taxon>
        <taxon>Magnoliopsida</taxon>
        <taxon>Liliopsida</taxon>
        <taxon>Zingiberales</taxon>
        <taxon>Musaceae</taxon>
        <taxon>Ensete</taxon>
    </lineage>
</organism>
<gene>
    <name evidence="1" type="ORF">B296_00000174</name>
</gene>
<sequence>MGKIGRNTPGDRQRRIVRLTARNVRGYRMAGVISFGQSQVQASGPGSDDAVGNLPGVHLELTESIGSLLGWHKGVGQKNIETLRKIIGVSRKA</sequence>
<evidence type="ECO:0000313" key="1">
    <source>
        <dbReference type="EMBL" id="RRT50253.1"/>
    </source>
</evidence>
<dbReference type="Proteomes" id="UP000287651">
    <property type="component" value="Unassembled WGS sequence"/>
</dbReference>
<evidence type="ECO:0000313" key="2">
    <source>
        <dbReference type="Proteomes" id="UP000287651"/>
    </source>
</evidence>
<reference evidence="1 2" key="1">
    <citation type="journal article" date="2014" name="Agronomy (Basel)">
        <title>A Draft Genome Sequence for Ensete ventricosum, the Drought-Tolerant Tree Against Hunger.</title>
        <authorList>
            <person name="Harrison J."/>
            <person name="Moore K.A."/>
            <person name="Paszkiewicz K."/>
            <person name="Jones T."/>
            <person name="Grant M."/>
            <person name="Ambacheew D."/>
            <person name="Muzemil S."/>
            <person name="Studholme D.J."/>
        </authorList>
    </citation>
    <scope>NUCLEOTIDE SEQUENCE [LARGE SCALE GENOMIC DNA]</scope>
</reference>
<accession>A0A426YEW7</accession>
<proteinExistence type="predicted"/>
<name>A0A426YEW7_ENSVE</name>
<dbReference type="EMBL" id="AMZH03012870">
    <property type="protein sequence ID" value="RRT50253.1"/>
    <property type="molecule type" value="Genomic_DNA"/>
</dbReference>
<comment type="caution">
    <text evidence="1">The sequence shown here is derived from an EMBL/GenBank/DDBJ whole genome shotgun (WGS) entry which is preliminary data.</text>
</comment>
<dbReference type="AlphaFoldDB" id="A0A426YEW7"/>
<protein>
    <submittedName>
        <fullName evidence="1">Uncharacterized protein</fullName>
    </submittedName>
</protein>